<dbReference type="CDD" id="cd01561">
    <property type="entry name" value="CBS_like"/>
    <property type="match status" value="1"/>
</dbReference>
<name>A0ABX1AKP3_9ACTN</name>
<dbReference type="Pfam" id="PF00291">
    <property type="entry name" value="PALP"/>
    <property type="match status" value="1"/>
</dbReference>
<evidence type="ECO:0000313" key="5">
    <source>
        <dbReference type="Proteomes" id="UP000746503"/>
    </source>
</evidence>
<dbReference type="InterPro" id="IPR036052">
    <property type="entry name" value="TrpB-like_PALP_sf"/>
</dbReference>
<gene>
    <name evidence="4" type="ORF">HCJ92_08090</name>
</gene>
<comment type="cofactor">
    <cofactor evidence="1">
        <name>pyridoxal 5'-phosphate</name>
        <dbReference type="ChEBI" id="CHEBI:597326"/>
    </cofactor>
</comment>
<organism evidence="4 5">
    <name type="scientific">Streptomyces spiramenti</name>
    <dbReference type="NCBI Taxonomy" id="2720606"/>
    <lineage>
        <taxon>Bacteria</taxon>
        <taxon>Bacillati</taxon>
        <taxon>Actinomycetota</taxon>
        <taxon>Actinomycetes</taxon>
        <taxon>Kitasatosporales</taxon>
        <taxon>Streptomycetaceae</taxon>
        <taxon>Streptomyces</taxon>
    </lineage>
</organism>
<proteinExistence type="predicted"/>
<accession>A0ABX1AKP3</accession>
<comment type="caution">
    <text evidence="4">The sequence shown here is derived from an EMBL/GenBank/DDBJ whole genome shotgun (WGS) entry which is preliminary data.</text>
</comment>
<dbReference type="Gene3D" id="3.40.50.1100">
    <property type="match status" value="2"/>
</dbReference>
<keyword evidence="2" id="KW-0663">Pyridoxal phosphate</keyword>
<reference evidence="4 5" key="1">
    <citation type="submission" date="2020-03" db="EMBL/GenBank/DDBJ databases">
        <title>Draft genome of Streptomyces sp. ventii, isolated from the Axial Seamount in the Pacific Ocean, and resequencing of the two type strains Streptomyces lonarensis strain NCL 716 and Streptomyces bohaiensis strain 11A07.</title>
        <authorList>
            <person name="Loughran R.M."/>
            <person name="Pfannmuller K.M."/>
            <person name="Wasson B.J."/>
            <person name="Deadmond M.C."/>
            <person name="Paddock B.E."/>
            <person name="Koyack M.J."/>
            <person name="Gallegos D.A."/>
            <person name="Mitchell E.A."/>
            <person name="Ushijima B."/>
            <person name="Saw J.H."/>
            <person name="Mcphail K.L."/>
            <person name="Videau P."/>
        </authorList>
    </citation>
    <scope>NUCLEOTIDE SEQUENCE [LARGE SCALE GENOMIC DNA]</scope>
    <source>
        <strain evidence="5">5675061</strain>
    </source>
</reference>
<evidence type="ECO:0000259" key="3">
    <source>
        <dbReference type="Pfam" id="PF00291"/>
    </source>
</evidence>
<dbReference type="PANTHER" id="PTHR10314">
    <property type="entry name" value="CYSTATHIONINE BETA-SYNTHASE"/>
    <property type="match status" value="1"/>
</dbReference>
<dbReference type="SUPFAM" id="SSF53686">
    <property type="entry name" value="Tryptophan synthase beta subunit-like PLP-dependent enzymes"/>
    <property type="match status" value="1"/>
</dbReference>
<dbReference type="InterPro" id="IPR050214">
    <property type="entry name" value="Cys_Synth/Cystath_Beta-Synth"/>
</dbReference>
<sequence length="321" mass="33500">MSLPLTTPPATTDPPPRPVARTVADLVGGTPLLEFRMEGVDPAVRLLAKLEMLNPLASVKDRAARWMVAEAERSGLLPATGGTVIECSSGSTGISLAALCVPRGHRCVVVMPDNATEERRLLLRALGAEIVLVPHQDGLLAAWEHAEALQRATPGSWVPHQDRNEANVRAHYETTGPEIWADTDGRVDVLVVGVGTGGTLSGTARFLKERGDVRVVAVEPERSAVLSGGEGGPHGIPGIGAGYVSDITDTDLIDEIVTVPDAAASDTAARLTRSLGLPVGVSSGAAAWASAEICRVPPRAGTTVVTIFPDSGERYLSTLRG</sequence>
<dbReference type="EMBL" id="JAAVJB010000042">
    <property type="protein sequence ID" value="NJP66251.1"/>
    <property type="molecule type" value="Genomic_DNA"/>
</dbReference>
<dbReference type="Proteomes" id="UP000746503">
    <property type="component" value="Unassembled WGS sequence"/>
</dbReference>
<keyword evidence="5" id="KW-1185">Reference proteome</keyword>
<evidence type="ECO:0000256" key="1">
    <source>
        <dbReference type="ARBA" id="ARBA00001933"/>
    </source>
</evidence>
<protein>
    <submittedName>
        <fullName evidence="4">Cysteine synthase family protein</fullName>
    </submittedName>
</protein>
<feature type="domain" description="Tryptophan synthase beta chain-like PALP" evidence="3">
    <location>
        <begin position="24"/>
        <end position="310"/>
    </location>
</feature>
<evidence type="ECO:0000256" key="2">
    <source>
        <dbReference type="ARBA" id="ARBA00022898"/>
    </source>
</evidence>
<dbReference type="RefSeq" id="WP_167932774.1">
    <property type="nucleotide sequence ID" value="NZ_JAAVJB010000042.1"/>
</dbReference>
<evidence type="ECO:0000313" key="4">
    <source>
        <dbReference type="EMBL" id="NJP66251.1"/>
    </source>
</evidence>
<dbReference type="InterPro" id="IPR001926">
    <property type="entry name" value="TrpB-like_PALP"/>
</dbReference>